<comment type="caution">
    <text evidence="1">The sequence shown here is derived from an EMBL/GenBank/DDBJ whole genome shotgun (WGS) entry which is preliminary data.</text>
</comment>
<reference evidence="1 2" key="1">
    <citation type="submission" date="2016-02" db="EMBL/GenBank/DDBJ databases">
        <title>Genome analysis of coral dinoflagellate symbionts highlights evolutionary adaptations to a symbiotic lifestyle.</title>
        <authorList>
            <person name="Aranda M."/>
            <person name="Li Y."/>
            <person name="Liew Y.J."/>
            <person name="Baumgarten S."/>
            <person name="Simakov O."/>
            <person name="Wilson M."/>
            <person name="Piel J."/>
            <person name="Ashoor H."/>
            <person name="Bougouffa S."/>
            <person name="Bajic V.B."/>
            <person name="Ryu T."/>
            <person name="Ravasi T."/>
            <person name="Bayer T."/>
            <person name="Micklem G."/>
            <person name="Kim H."/>
            <person name="Bhak J."/>
            <person name="Lajeunesse T.C."/>
            <person name="Voolstra C.R."/>
        </authorList>
    </citation>
    <scope>NUCLEOTIDE SEQUENCE [LARGE SCALE GENOMIC DNA]</scope>
    <source>
        <strain evidence="1 2">CCMP2467</strain>
    </source>
</reference>
<dbReference type="EMBL" id="LSRX01001566">
    <property type="protein sequence ID" value="OLP78759.1"/>
    <property type="molecule type" value="Genomic_DNA"/>
</dbReference>
<sequence>MRETGSGERQASQLQFWTVFQFVGQLVHRQRLCGGAGSAGCQFGLQELEEELSKKEKKWQELQLHRRPHPLPDSVAQAIVHLTALVNRAEAGLEQIDRTFTLEVLEKQSFWCLKEAQMEAQKEVKEE</sequence>
<evidence type="ECO:0000313" key="2">
    <source>
        <dbReference type="Proteomes" id="UP000186817"/>
    </source>
</evidence>
<protein>
    <submittedName>
        <fullName evidence="1">Uncharacterized protein</fullName>
    </submittedName>
</protein>
<accession>A0A1Q9C763</accession>
<dbReference type="AlphaFoldDB" id="A0A1Q9C763"/>
<evidence type="ECO:0000313" key="1">
    <source>
        <dbReference type="EMBL" id="OLP78759.1"/>
    </source>
</evidence>
<organism evidence="1 2">
    <name type="scientific">Symbiodinium microadriaticum</name>
    <name type="common">Dinoflagellate</name>
    <name type="synonym">Zooxanthella microadriatica</name>
    <dbReference type="NCBI Taxonomy" id="2951"/>
    <lineage>
        <taxon>Eukaryota</taxon>
        <taxon>Sar</taxon>
        <taxon>Alveolata</taxon>
        <taxon>Dinophyceae</taxon>
        <taxon>Suessiales</taxon>
        <taxon>Symbiodiniaceae</taxon>
        <taxon>Symbiodinium</taxon>
    </lineage>
</organism>
<proteinExistence type="predicted"/>
<dbReference type="Proteomes" id="UP000186817">
    <property type="component" value="Unassembled WGS sequence"/>
</dbReference>
<name>A0A1Q9C763_SYMMI</name>
<keyword evidence="2" id="KW-1185">Reference proteome</keyword>
<gene>
    <name evidence="1" type="ORF">AK812_SmicGene41030</name>
</gene>